<evidence type="ECO:0000259" key="5">
    <source>
        <dbReference type="PROSITE" id="PS51767"/>
    </source>
</evidence>
<evidence type="ECO:0000313" key="6">
    <source>
        <dbReference type="EMBL" id="KAF7375177.1"/>
    </source>
</evidence>
<dbReference type="InterPro" id="IPR021109">
    <property type="entry name" value="Peptidase_aspartic_dom_sf"/>
</dbReference>
<feature type="chain" id="PRO_5034064859" evidence="4">
    <location>
        <begin position="23"/>
        <end position="458"/>
    </location>
</feature>
<dbReference type="PANTHER" id="PTHR47966">
    <property type="entry name" value="BETA-SITE APP-CLEAVING ENZYME, ISOFORM A-RELATED"/>
    <property type="match status" value="1"/>
</dbReference>
<accession>A0A8H7DJ47</accession>
<dbReference type="PANTHER" id="PTHR47966:SF75">
    <property type="entry name" value="ENDOPEPTIDASE (CTSD), PUTATIVE (AFU_ORTHOLOGUE AFUA_4G07040)-RELATED"/>
    <property type="match status" value="1"/>
</dbReference>
<dbReference type="InterPro" id="IPR033121">
    <property type="entry name" value="PEPTIDASE_A1"/>
</dbReference>
<reference evidence="6" key="1">
    <citation type="submission" date="2020-05" db="EMBL/GenBank/DDBJ databases">
        <title>Mycena genomes resolve the evolution of fungal bioluminescence.</title>
        <authorList>
            <person name="Tsai I.J."/>
        </authorList>
    </citation>
    <scope>NUCLEOTIDE SEQUENCE</scope>
    <source>
        <strain evidence="6">160909Yilan</strain>
    </source>
</reference>
<dbReference type="PROSITE" id="PS51767">
    <property type="entry name" value="PEPTIDASE_A1"/>
    <property type="match status" value="1"/>
</dbReference>
<feature type="signal peptide" evidence="4">
    <location>
        <begin position="1"/>
        <end position="22"/>
    </location>
</feature>
<organism evidence="6 7">
    <name type="scientific">Mycena sanguinolenta</name>
    <dbReference type="NCBI Taxonomy" id="230812"/>
    <lineage>
        <taxon>Eukaryota</taxon>
        <taxon>Fungi</taxon>
        <taxon>Dikarya</taxon>
        <taxon>Basidiomycota</taxon>
        <taxon>Agaricomycotina</taxon>
        <taxon>Agaricomycetes</taxon>
        <taxon>Agaricomycetidae</taxon>
        <taxon>Agaricales</taxon>
        <taxon>Marasmiineae</taxon>
        <taxon>Mycenaceae</taxon>
        <taxon>Mycena</taxon>
    </lineage>
</organism>
<dbReference type="GO" id="GO:0004190">
    <property type="term" value="F:aspartic-type endopeptidase activity"/>
    <property type="evidence" value="ECO:0007669"/>
    <property type="project" value="InterPro"/>
</dbReference>
<dbReference type="Pfam" id="PF00026">
    <property type="entry name" value="Asp"/>
    <property type="match status" value="1"/>
</dbReference>
<evidence type="ECO:0000256" key="3">
    <source>
        <dbReference type="PIRSR" id="PIRSR601461-2"/>
    </source>
</evidence>
<evidence type="ECO:0000256" key="4">
    <source>
        <dbReference type="SAM" id="SignalP"/>
    </source>
</evidence>
<dbReference type="PRINTS" id="PR00792">
    <property type="entry name" value="PEPSIN"/>
</dbReference>
<evidence type="ECO:0000256" key="1">
    <source>
        <dbReference type="ARBA" id="ARBA00007447"/>
    </source>
</evidence>
<feature type="disulfide bond" evidence="3">
    <location>
        <begin position="172"/>
        <end position="181"/>
    </location>
</feature>
<dbReference type="Gene3D" id="2.40.70.10">
    <property type="entry name" value="Acid Proteases"/>
    <property type="match status" value="2"/>
</dbReference>
<dbReference type="Proteomes" id="UP000623467">
    <property type="component" value="Unassembled WGS sequence"/>
</dbReference>
<dbReference type="InterPro" id="IPR034164">
    <property type="entry name" value="Pepsin-like_dom"/>
</dbReference>
<keyword evidence="4" id="KW-0732">Signal</keyword>
<feature type="domain" description="Peptidase A1" evidence="5">
    <location>
        <begin position="141"/>
        <end position="455"/>
    </location>
</feature>
<dbReference type="InterPro" id="IPR001461">
    <property type="entry name" value="Aspartic_peptidase_A1"/>
</dbReference>
<feature type="active site" evidence="2">
    <location>
        <position position="350"/>
    </location>
</feature>
<proteinExistence type="inferred from homology"/>
<dbReference type="SUPFAM" id="SSF50630">
    <property type="entry name" value="Acid proteases"/>
    <property type="match status" value="1"/>
</dbReference>
<keyword evidence="3" id="KW-1015">Disulfide bond</keyword>
<protein>
    <submittedName>
        <fullName evidence="6">Acid protease</fullName>
    </submittedName>
</protein>
<name>A0A8H7DJ47_9AGAR</name>
<keyword evidence="7" id="KW-1185">Reference proteome</keyword>
<dbReference type="AlphaFoldDB" id="A0A8H7DJ47"/>
<keyword evidence="6" id="KW-0378">Hydrolase</keyword>
<evidence type="ECO:0000256" key="2">
    <source>
        <dbReference type="PIRSR" id="PIRSR601461-1"/>
    </source>
</evidence>
<comment type="caution">
    <text evidence="6">The sequence shown here is derived from an EMBL/GenBank/DDBJ whole genome shotgun (WGS) entry which is preliminary data.</text>
</comment>
<sequence length="458" mass="47670">MQLPTSFLALLAAVLALSSVDARPIKRATRRGSSGMITLPIRGVRRDPTLHVELRHQQQINRAERLVARAAGLPEPSDAELRANMERRASSISSHSKRYSASPDYVVPSEANLVVDNESNDPPVLARNSSEVVPDGADSQYLATVQLGTPPRDFVIILDSGSGDFWVGSDDCTAQSGGGGCGNHTFLSAANSQSFVNTGKKWSVTYGSGAASGELITDTLVLANMVLGNHTFGVANSLSAEFTRDGAVDGLMGLGGATLSNEGVPTPVQALKNAGFIDAAITSYRLPRAFDGTNNGEITFGGLDETKFDPTTLVTMNNTDPNGFWKAPLEGISVNGVDVPGIVSTDGLMDTGTTLLSVPAKEAAAIHAKIPGAILQNSGQYTVPCNTNASVALKFGGRSFPINPKDLPFASLGKTSGNCSSGISSSSGSTLVVGDTFLKSVYFSTNADDNTITLATAI</sequence>
<dbReference type="CDD" id="cd05471">
    <property type="entry name" value="pepsin_like"/>
    <property type="match status" value="1"/>
</dbReference>
<evidence type="ECO:0000313" key="7">
    <source>
        <dbReference type="Proteomes" id="UP000623467"/>
    </source>
</evidence>
<dbReference type="EMBL" id="JACAZH010000002">
    <property type="protein sequence ID" value="KAF7375177.1"/>
    <property type="molecule type" value="Genomic_DNA"/>
</dbReference>
<keyword evidence="6" id="KW-0645">Protease</keyword>
<feature type="active site" evidence="2">
    <location>
        <position position="159"/>
    </location>
</feature>
<gene>
    <name evidence="6" type="ORF">MSAN_00404300</name>
</gene>
<comment type="similarity">
    <text evidence="1">Belongs to the peptidase A1 family.</text>
</comment>
<dbReference type="GO" id="GO:0006508">
    <property type="term" value="P:proteolysis"/>
    <property type="evidence" value="ECO:0007669"/>
    <property type="project" value="UniProtKB-KW"/>
</dbReference>
<dbReference type="OrthoDB" id="2747330at2759"/>